<keyword evidence="2" id="KW-1003">Cell membrane</keyword>
<dbReference type="OrthoDB" id="3176438at2"/>
<comment type="subcellular location">
    <subcellularLocation>
        <location evidence="1">Cell membrane</location>
        <topology evidence="1">Multi-pass membrane protein</topology>
    </subcellularLocation>
</comment>
<dbReference type="AlphaFoldDB" id="A0A1I3PVW7"/>
<evidence type="ECO:0000256" key="6">
    <source>
        <dbReference type="SAM" id="Phobius"/>
    </source>
</evidence>
<dbReference type="GO" id="GO:0005886">
    <property type="term" value="C:plasma membrane"/>
    <property type="evidence" value="ECO:0007669"/>
    <property type="project" value="UniProtKB-SubCell"/>
</dbReference>
<proteinExistence type="predicted"/>
<evidence type="ECO:0000313" key="8">
    <source>
        <dbReference type="Proteomes" id="UP000199545"/>
    </source>
</evidence>
<evidence type="ECO:0000313" key="7">
    <source>
        <dbReference type="EMBL" id="SFJ25427.1"/>
    </source>
</evidence>
<sequence length="118" mass="13481">MIRIIIQFFTIFVIYLIGNLIVTWLHLPLPGAVVGMVLLFIALLLGICRVTWVERIAQLHIKHITLLFIPSIIGVLRYIGIFQTEGLKLAVILIASSLVVLFVTAYTAEYYENKKRRK</sequence>
<dbReference type="InterPro" id="IPR005538">
    <property type="entry name" value="LrgA/CidA"/>
</dbReference>
<evidence type="ECO:0000256" key="5">
    <source>
        <dbReference type="ARBA" id="ARBA00023136"/>
    </source>
</evidence>
<keyword evidence="4 6" id="KW-1133">Transmembrane helix</keyword>
<accession>A0A1I3PVW7</accession>
<dbReference type="PANTHER" id="PTHR33931">
    <property type="entry name" value="HOLIN-LIKE PROTEIN CIDA-RELATED"/>
    <property type="match status" value="1"/>
</dbReference>
<evidence type="ECO:0000256" key="2">
    <source>
        <dbReference type="ARBA" id="ARBA00022475"/>
    </source>
</evidence>
<keyword evidence="5 6" id="KW-0472">Membrane</keyword>
<dbReference type="STRING" id="46223.SAMN05421852_106134"/>
<protein>
    <submittedName>
        <fullName evidence="7">Holin-like protein</fullName>
    </submittedName>
</protein>
<feature type="transmembrane region" description="Helical" evidence="6">
    <location>
        <begin position="89"/>
        <end position="108"/>
    </location>
</feature>
<dbReference type="EMBL" id="FORR01000006">
    <property type="protein sequence ID" value="SFJ25427.1"/>
    <property type="molecule type" value="Genomic_DNA"/>
</dbReference>
<dbReference type="PANTHER" id="PTHR33931:SF2">
    <property type="entry name" value="HOLIN-LIKE PROTEIN CIDA"/>
    <property type="match status" value="1"/>
</dbReference>
<evidence type="ECO:0000256" key="4">
    <source>
        <dbReference type="ARBA" id="ARBA00022989"/>
    </source>
</evidence>
<evidence type="ECO:0000256" key="3">
    <source>
        <dbReference type="ARBA" id="ARBA00022692"/>
    </source>
</evidence>
<dbReference type="Proteomes" id="UP000199545">
    <property type="component" value="Unassembled WGS sequence"/>
</dbReference>
<dbReference type="RefSeq" id="WP_093229495.1">
    <property type="nucleotide sequence ID" value="NZ_FORR01000006.1"/>
</dbReference>
<keyword evidence="3 6" id="KW-0812">Transmembrane</keyword>
<name>A0A1I3PVW7_9BACL</name>
<feature type="transmembrane region" description="Helical" evidence="6">
    <location>
        <begin position="64"/>
        <end position="83"/>
    </location>
</feature>
<feature type="transmembrane region" description="Helical" evidence="6">
    <location>
        <begin position="7"/>
        <end position="27"/>
    </location>
</feature>
<reference evidence="7 8" key="1">
    <citation type="submission" date="2016-10" db="EMBL/GenBank/DDBJ databases">
        <authorList>
            <person name="de Groot N.N."/>
        </authorList>
    </citation>
    <scope>NUCLEOTIDE SEQUENCE [LARGE SCALE GENOMIC DNA]</scope>
    <source>
        <strain evidence="7 8">DSM 44778</strain>
    </source>
</reference>
<feature type="transmembrane region" description="Helical" evidence="6">
    <location>
        <begin position="33"/>
        <end position="52"/>
    </location>
</feature>
<dbReference type="Pfam" id="PF03788">
    <property type="entry name" value="LrgA"/>
    <property type="match status" value="1"/>
</dbReference>
<keyword evidence="8" id="KW-1185">Reference proteome</keyword>
<evidence type="ECO:0000256" key="1">
    <source>
        <dbReference type="ARBA" id="ARBA00004651"/>
    </source>
</evidence>
<gene>
    <name evidence="7" type="ORF">SAMN05421852_106134</name>
</gene>
<organism evidence="7 8">
    <name type="scientific">Thermoflavimicrobium dichotomicum</name>
    <dbReference type="NCBI Taxonomy" id="46223"/>
    <lineage>
        <taxon>Bacteria</taxon>
        <taxon>Bacillati</taxon>
        <taxon>Bacillota</taxon>
        <taxon>Bacilli</taxon>
        <taxon>Bacillales</taxon>
        <taxon>Thermoactinomycetaceae</taxon>
        <taxon>Thermoflavimicrobium</taxon>
    </lineage>
</organism>